<dbReference type="EMBL" id="UGHZ01000001">
    <property type="protein sequence ID" value="STP09090.1"/>
    <property type="molecule type" value="Genomic_DNA"/>
</dbReference>
<protein>
    <submittedName>
        <fullName evidence="2">Uncharacterized conserved protein</fullName>
    </submittedName>
</protein>
<dbReference type="SUPFAM" id="SSF55729">
    <property type="entry name" value="Acyl-CoA N-acyltransferases (Nat)"/>
    <property type="match status" value="2"/>
</dbReference>
<dbReference type="PANTHER" id="PTHR41373:SF1">
    <property type="entry name" value="PHOSPHATIDYLGLYCEROL LYSYLTRANSFERASE C-TERMINAL DOMAIN-CONTAINING PROTEIN"/>
    <property type="match status" value="1"/>
</dbReference>
<dbReference type="Gene3D" id="3.40.630.30">
    <property type="match status" value="1"/>
</dbReference>
<dbReference type="PANTHER" id="PTHR41373">
    <property type="entry name" value="DUF2156 DOMAIN-CONTAINING PROTEIN"/>
    <property type="match status" value="1"/>
</dbReference>
<evidence type="ECO:0000313" key="3">
    <source>
        <dbReference type="Proteomes" id="UP000255335"/>
    </source>
</evidence>
<dbReference type="AlphaFoldDB" id="A0A377JMS9"/>
<dbReference type="RefSeq" id="WP_115025857.1">
    <property type="nucleotide sequence ID" value="NZ_UGHZ01000001.1"/>
</dbReference>
<dbReference type="InterPro" id="IPR016732">
    <property type="entry name" value="UCP018688"/>
</dbReference>
<accession>A0A377JMS9</accession>
<organism evidence="2 3">
    <name type="scientific">Helicobacter cinaedi</name>
    <dbReference type="NCBI Taxonomy" id="213"/>
    <lineage>
        <taxon>Bacteria</taxon>
        <taxon>Pseudomonadati</taxon>
        <taxon>Campylobacterota</taxon>
        <taxon>Epsilonproteobacteria</taxon>
        <taxon>Campylobacterales</taxon>
        <taxon>Helicobacteraceae</taxon>
        <taxon>Helicobacter</taxon>
    </lineage>
</organism>
<dbReference type="Proteomes" id="UP000255335">
    <property type="component" value="Unassembled WGS sequence"/>
</dbReference>
<dbReference type="PIRSF" id="PIRSF018688">
    <property type="entry name" value="UCP018688"/>
    <property type="match status" value="1"/>
</dbReference>
<dbReference type="InterPro" id="IPR024320">
    <property type="entry name" value="LPG_synthase_C"/>
</dbReference>
<evidence type="ECO:0000259" key="1">
    <source>
        <dbReference type="Pfam" id="PF09924"/>
    </source>
</evidence>
<evidence type="ECO:0000313" key="2">
    <source>
        <dbReference type="EMBL" id="STP09090.1"/>
    </source>
</evidence>
<gene>
    <name evidence="2" type="ORF">NCTC12221_00520</name>
</gene>
<proteinExistence type="predicted"/>
<name>A0A377JMS9_9HELI</name>
<reference evidence="2 3" key="1">
    <citation type="submission" date="2018-06" db="EMBL/GenBank/DDBJ databases">
        <authorList>
            <consortium name="Pathogen Informatics"/>
            <person name="Doyle S."/>
        </authorList>
    </citation>
    <scope>NUCLEOTIDE SEQUENCE [LARGE SCALE GENOMIC DNA]</scope>
    <source>
        <strain evidence="2 3">NCTC12221</strain>
    </source>
</reference>
<dbReference type="Pfam" id="PF09924">
    <property type="entry name" value="LPG_synthase_C"/>
    <property type="match status" value="1"/>
</dbReference>
<feature type="domain" description="Phosphatidylglycerol lysyltransferase C-terminal" evidence="1">
    <location>
        <begin position="26"/>
        <end position="306"/>
    </location>
</feature>
<dbReference type="InterPro" id="IPR016181">
    <property type="entry name" value="Acyl_CoA_acyltransferase"/>
</dbReference>
<sequence length="310" mass="36261">MEYTMEYTRLDLSHKALLEPFTKQSGRWLSDTNFTNMFMWRHSREISFCIFDNQLIIQTQYPAQTPFVFYPLGQGDKKPIITALIEHYASLGLNLEFHSLQKDEMESLQRDFPNRFEFTQRRDRFEYIYNTQELIELSGRKFHKKKNHLNRFYLQYPNVCFESLGAENIEEVLRINNQWFKASMEAKQGDSKQGENDKGLYYENLGINDALANFETLGLSGGLLRNEGEIIAFSFGEMLDSKMALIHIEKANIAFSGAYQAINQALLKHKFANSLYANREEDLGIEGLRKAKLSYQPSFLLEKYDARLRD</sequence>